<feature type="transmembrane region" description="Helical" evidence="1">
    <location>
        <begin position="154"/>
        <end position="181"/>
    </location>
</feature>
<keyword evidence="1" id="KW-0812">Transmembrane</keyword>
<gene>
    <name evidence="2" type="ORF">SAMN06269250_6106</name>
</gene>
<evidence type="ECO:0000256" key="1">
    <source>
        <dbReference type="SAM" id="Phobius"/>
    </source>
</evidence>
<evidence type="ECO:0000313" key="3">
    <source>
        <dbReference type="Proteomes" id="UP000219452"/>
    </source>
</evidence>
<dbReference type="EMBL" id="OCNH01000008">
    <property type="protein sequence ID" value="SOD98479.1"/>
    <property type="molecule type" value="Genomic_DNA"/>
</dbReference>
<evidence type="ECO:0008006" key="4">
    <source>
        <dbReference type="Google" id="ProtNLM"/>
    </source>
</evidence>
<feature type="transmembrane region" description="Helical" evidence="1">
    <location>
        <begin position="262"/>
        <end position="278"/>
    </location>
</feature>
<name>A0A286GTR7_9BACT</name>
<reference evidence="3" key="1">
    <citation type="submission" date="2017-09" db="EMBL/GenBank/DDBJ databases">
        <authorList>
            <person name="Varghese N."/>
            <person name="Submissions S."/>
        </authorList>
    </citation>
    <scope>NUCLEOTIDE SEQUENCE [LARGE SCALE GENOMIC DNA]</scope>
    <source>
        <strain evidence="3">DSM 29961</strain>
    </source>
</reference>
<sequence>MQNHSHNPTPSEPAWTRTDKTLFRFVFIYFVIQALPLDWRFYRDLLSIDWGAFYYRDLFNLARYAPHFFGPAESFVNWAAVAVIAGIGTLIWTYRDQNRRDYTALYYWLRVILRYRLAVAVFAYGFVKLFPLLAPLPSISNLNTPYGDFTAWKLFSLSLGIVPSYESFLGFVEILGGLLLLNRKTTAIGTLIIIPFLGNVFVSNLAYEGGESVYSFLLITFALVLFAFDAIRLFRVVSLAQPTLPNHFKPVFAEAWQRYGRLALKGSFIFFAVFLYGYKTYAAYKSGPYQFPKTTGLPSAAGLYVVQNFTLAGETLPHSKTDSVRWQDVVFETWNTISIKSNRPVILDRTNTEQIQTDDANRTYELAGSAGRHYYSYQIDSTRQVLSLKNRNPNYPNETLTLHYQRTGANQISLSGLNESRDSISVVLNKVNKKYLLNEAAKAGRRGTLTLY</sequence>
<dbReference type="OrthoDB" id="102112at2"/>
<protein>
    <recommendedName>
        <fullName evidence="4">DoxX family protein</fullName>
    </recommendedName>
</protein>
<feature type="transmembrane region" description="Helical" evidence="1">
    <location>
        <begin position="115"/>
        <end position="134"/>
    </location>
</feature>
<feature type="transmembrane region" description="Helical" evidence="1">
    <location>
        <begin position="75"/>
        <end position="94"/>
    </location>
</feature>
<accession>A0A286GTR7</accession>
<dbReference type="RefSeq" id="WP_097131311.1">
    <property type="nucleotide sequence ID" value="NZ_OCNH01000008.1"/>
</dbReference>
<organism evidence="2 3">
    <name type="scientific">Spirosoma fluviale</name>
    <dbReference type="NCBI Taxonomy" id="1597977"/>
    <lineage>
        <taxon>Bacteria</taxon>
        <taxon>Pseudomonadati</taxon>
        <taxon>Bacteroidota</taxon>
        <taxon>Cytophagia</taxon>
        <taxon>Cytophagales</taxon>
        <taxon>Cytophagaceae</taxon>
        <taxon>Spirosoma</taxon>
    </lineage>
</organism>
<feature type="transmembrane region" description="Helical" evidence="1">
    <location>
        <begin position="188"/>
        <end position="207"/>
    </location>
</feature>
<feature type="transmembrane region" description="Helical" evidence="1">
    <location>
        <begin position="21"/>
        <end position="42"/>
    </location>
</feature>
<keyword evidence="1" id="KW-1133">Transmembrane helix</keyword>
<evidence type="ECO:0000313" key="2">
    <source>
        <dbReference type="EMBL" id="SOD98479.1"/>
    </source>
</evidence>
<dbReference type="Proteomes" id="UP000219452">
    <property type="component" value="Unassembled WGS sequence"/>
</dbReference>
<proteinExistence type="predicted"/>
<keyword evidence="3" id="KW-1185">Reference proteome</keyword>
<feature type="transmembrane region" description="Helical" evidence="1">
    <location>
        <begin position="213"/>
        <end position="234"/>
    </location>
</feature>
<dbReference type="AlphaFoldDB" id="A0A286GTR7"/>
<keyword evidence="1" id="KW-0472">Membrane</keyword>